<feature type="region of interest" description="Disordered" evidence="1">
    <location>
        <begin position="27"/>
        <end position="71"/>
    </location>
</feature>
<dbReference type="EMBL" id="BMPI01000039">
    <property type="protein sequence ID" value="GGM57082.1"/>
    <property type="molecule type" value="Genomic_DNA"/>
</dbReference>
<name>A0A917U4A7_9ACTN</name>
<dbReference type="InterPro" id="IPR004352">
    <property type="entry name" value="GH114_TIM-barrel"/>
</dbReference>
<dbReference type="AlphaFoldDB" id="A0A917U4A7"/>
<evidence type="ECO:0000313" key="5">
    <source>
        <dbReference type="Proteomes" id="UP000642070"/>
    </source>
</evidence>
<dbReference type="Proteomes" id="UP000642070">
    <property type="component" value="Unassembled WGS sequence"/>
</dbReference>
<gene>
    <name evidence="4" type="ORF">GCM10007977_068480</name>
</gene>
<dbReference type="PANTHER" id="PTHR35273">
    <property type="entry name" value="ALPHA-1,4 POLYGALACTOSAMINIDASE, PUTATIVE (AFU_ORTHOLOGUE AFUA_3G07890)-RELATED"/>
    <property type="match status" value="1"/>
</dbReference>
<dbReference type="RefSeq" id="WP_229836079.1">
    <property type="nucleotide sequence ID" value="NZ_BMPI01000039.1"/>
</dbReference>
<organism evidence="4 5">
    <name type="scientific">Dactylosporangium sucinum</name>
    <dbReference type="NCBI Taxonomy" id="1424081"/>
    <lineage>
        <taxon>Bacteria</taxon>
        <taxon>Bacillati</taxon>
        <taxon>Actinomycetota</taxon>
        <taxon>Actinomycetes</taxon>
        <taxon>Micromonosporales</taxon>
        <taxon>Micromonosporaceae</taxon>
        <taxon>Dactylosporangium</taxon>
    </lineage>
</organism>
<keyword evidence="2" id="KW-0732">Signal</keyword>
<reference evidence="4" key="1">
    <citation type="journal article" date="2014" name="Int. J. Syst. Evol. Microbiol.">
        <title>Complete genome sequence of Corynebacterium casei LMG S-19264T (=DSM 44701T), isolated from a smear-ripened cheese.</title>
        <authorList>
            <consortium name="US DOE Joint Genome Institute (JGI-PGF)"/>
            <person name="Walter F."/>
            <person name="Albersmeier A."/>
            <person name="Kalinowski J."/>
            <person name="Ruckert C."/>
        </authorList>
    </citation>
    <scope>NUCLEOTIDE SEQUENCE</scope>
    <source>
        <strain evidence="4">JCM 19831</strain>
    </source>
</reference>
<dbReference type="InterPro" id="IPR013785">
    <property type="entry name" value="Aldolase_TIM"/>
</dbReference>
<evidence type="ECO:0000256" key="1">
    <source>
        <dbReference type="SAM" id="MobiDB-lite"/>
    </source>
</evidence>
<evidence type="ECO:0000313" key="4">
    <source>
        <dbReference type="EMBL" id="GGM57082.1"/>
    </source>
</evidence>
<reference evidence="4" key="2">
    <citation type="submission" date="2020-09" db="EMBL/GenBank/DDBJ databases">
        <authorList>
            <person name="Sun Q."/>
            <person name="Ohkuma M."/>
        </authorList>
    </citation>
    <scope>NUCLEOTIDE SEQUENCE</scope>
    <source>
        <strain evidence="4">JCM 19831</strain>
    </source>
</reference>
<feature type="chain" id="PRO_5039174817" evidence="2">
    <location>
        <begin position="24"/>
        <end position="303"/>
    </location>
</feature>
<proteinExistence type="predicted"/>
<keyword evidence="5" id="KW-1185">Reference proteome</keyword>
<comment type="caution">
    <text evidence="4">The sequence shown here is derived from an EMBL/GenBank/DDBJ whole genome shotgun (WGS) entry which is preliminary data.</text>
</comment>
<evidence type="ECO:0000259" key="3">
    <source>
        <dbReference type="Pfam" id="PF03537"/>
    </source>
</evidence>
<dbReference type="SUPFAM" id="SSF51445">
    <property type="entry name" value="(Trans)glycosidases"/>
    <property type="match status" value="1"/>
</dbReference>
<dbReference type="Gene3D" id="3.20.20.70">
    <property type="entry name" value="Aldolase class I"/>
    <property type="match status" value="1"/>
</dbReference>
<dbReference type="InterPro" id="IPR017853">
    <property type="entry name" value="GH"/>
</dbReference>
<dbReference type="Pfam" id="PF03537">
    <property type="entry name" value="Glyco_hydro_114"/>
    <property type="match status" value="1"/>
</dbReference>
<feature type="signal peptide" evidence="2">
    <location>
        <begin position="1"/>
        <end position="23"/>
    </location>
</feature>
<evidence type="ECO:0000256" key="2">
    <source>
        <dbReference type="SAM" id="SignalP"/>
    </source>
</evidence>
<sequence length="303" mass="32773">MTDRGLRTVLCVLMLAVVGYAAACTADGGRKVPDPSRQPPRTAGVGPSAADGLGSAPASASATASPPAASGWWRPTVGMTWQWQLTGTLDKNVEAEVYDVDGENTSTADVAALRAKGRRVICYVNVGAHEDFRADAKNFPESVQGKGLDGWPGEKWLDVRRWDVLEPLLAARFTTCRDKGFDAVEPDNVDAYSNDSGFPLSAADQLTFNRRVADLAHRHGLAVGLKNDVEQARELAPLFDFAVNEECARYDECDALKVFTDAGKPVFHVEYDGSTASFCPKAKSLRFSSMKKNLDLDAWRAPC</sequence>
<dbReference type="PANTHER" id="PTHR35273:SF2">
    <property type="entry name" value="ALPHA-GALACTOSIDASE"/>
    <property type="match status" value="1"/>
</dbReference>
<protein>
    <submittedName>
        <fullName evidence="4">Endo alpha-1,4 polygalactosaminidase</fullName>
    </submittedName>
</protein>
<feature type="compositionally biased region" description="Low complexity" evidence="1">
    <location>
        <begin position="46"/>
        <end position="71"/>
    </location>
</feature>
<feature type="domain" description="Glycoside-hydrolase family GH114 TIM-barrel" evidence="3">
    <location>
        <begin position="80"/>
        <end position="299"/>
    </location>
</feature>
<accession>A0A917U4A7</accession>